<dbReference type="Proteomes" id="UP000824881">
    <property type="component" value="Unassembled WGS sequence"/>
</dbReference>
<dbReference type="EMBL" id="WQMT02000003">
    <property type="protein sequence ID" value="KAG9224437.1"/>
    <property type="molecule type" value="Genomic_DNA"/>
</dbReference>
<protein>
    <submittedName>
        <fullName evidence="1">Uncharacterized protein</fullName>
    </submittedName>
</protein>
<comment type="caution">
    <text evidence="1">The sequence shown here is derived from an EMBL/GenBank/DDBJ whole genome shotgun (WGS) entry which is preliminary data.</text>
</comment>
<gene>
    <name evidence="1" type="ORF">CCMSSC00406_0009479</name>
</gene>
<evidence type="ECO:0000313" key="2">
    <source>
        <dbReference type="Proteomes" id="UP000824881"/>
    </source>
</evidence>
<reference evidence="1 2" key="1">
    <citation type="journal article" date="2021" name="Appl. Environ. Microbiol.">
        <title>Genetic linkage and physical mapping for an oyster mushroom Pleurotus cornucopiae and QTL analysis for the trait cap color.</title>
        <authorList>
            <person name="Zhang Y."/>
            <person name="Gao W."/>
            <person name="Sonnenberg A."/>
            <person name="Chen Q."/>
            <person name="Zhang J."/>
            <person name="Huang C."/>
        </authorList>
    </citation>
    <scope>NUCLEOTIDE SEQUENCE [LARGE SCALE GENOMIC DNA]</scope>
    <source>
        <strain evidence="1">CCMSSC00406</strain>
    </source>
</reference>
<sequence length="148" mass="16958">MWQLFKLSRLSTQVCPAVFGGNPKRTSRKFRQSRTTSPPLVVYGGRMKAVDLETRAVHPSAPILFANLYIVIAVDMHLDTPFNWLAQDIKFTAEVWTTQRKSCDAAKFLYFLLGIWVRPPFSPAKKPTAVWSPTRLIQGNTYYRRIVP</sequence>
<accession>A0ACB7J1K4</accession>
<name>A0ACB7J1K4_PLECO</name>
<keyword evidence="2" id="KW-1185">Reference proteome</keyword>
<proteinExistence type="predicted"/>
<organism evidence="1 2">
    <name type="scientific">Pleurotus cornucopiae</name>
    <name type="common">Cornucopia mushroom</name>
    <dbReference type="NCBI Taxonomy" id="5321"/>
    <lineage>
        <taxon>Eukaryota</taxon>
        <taxon>Fungi</taxon>
        <taxon>Dikarya</taxon>
        <taxon>Basidiomycota</taxon>
        <taxon>Agaricomycotina</taxon>
        <taxon>Agaricomycetes</taxon>
        <taxon>Agaricomycetidae</taxon>
        <taxon>Agaricales</taxon>
        <taxon>Pleurotineae</taxon>
        <taxon>Pleurotaceae</taxon>
        <taxon>Pleurotus</taxon>
    </lineage>
</organism>
<evidence type="ECO:0000313" key="1">
    <source>
        <dbReference type="EMBL" id="KAG9224437.1"/>
    </source>
</evidence>